<dbReference type="EMBL" id="CP002349">
    <property type="protein sequence ID" value="ADR23122.1"/>
    <property type="molecule type" value="Genomic_DNA"/>
</dbReference>
<proteinExistence type="predicted"/>
<accession>E4TUM9</accession>
<feature type="chain" id="PRO_5003188283" description="Outer membrane protein beta-barrel domain-containing protein" evidence="1">
    <location>
        <begin position="24"/>
        <end position="262"/>
    </location>
</feature>
<evidence type="ECO:0000256" key="1">
    <source>
        <dbReference type="SAM" id="SignalP"/>
    </source>
</evidence>
<dbReference type="STRING" id="643867.Ftrac_3147"/>
<feature type="domain" description="Outer membrane protein beta-barrel" evidence="2">
    <location>
        <begin position="39"/>
        <end position="212"/>
    </location>
</feature>
<name>E4TUM9_MARTH</name>
<dbReference type="AlphaFoldDB" id="E4TUM9"/>
<evidence type="ECO:0000313" key="4">
    <source>
        <dbReference type="Proteomes" id="UP000008720"/>
    </source>
</evidence>
<keyword evidence="1" id="KW-0732">Signal</keyword>
<protein>
    <recommendedName>
        <fullName evidence="2">Outer membrane protein beta-barrel domain-containing protein</fullName>
    </recommendedName>
</protein>
<evidence type="ECO:0000313" key="3">
    <source>
        <dbReference type="EMBL" id="ADR23122.1"/>
    </source>
</evidence>
<dbReference type="Proteomes" id="UP000008720">
    <property type="component" value="Chromosome"/>
</dbReference>
<dbReference type="HOGENOM" id="CLU_1060925_0_0_10"/>
<reference evidence="3 4" key="1">
    <citation type="journal article" date="2011" name="Stand. Genomic Sci.">
        <title>Complete genome sequence of Marivirga tractuosa type strain (H-43).</title>
        <authorList>
            <person name="Pagani I."/>
            <person name="Chertkov O."/>
            <person name="Lapidus A."/>
            <person name="Lucas S."/>
            <person name="Del Rio T.G."/>
            <person name="Tice H."/>
            <person name="Copeland A."/>
            <person name="Cheng J.F."/>
            <person name="Nolan M."/>
            <person name="Saunders E."/>
            <person name="Pitluck S."/>
            <person name="Held B."/>
            <person name="Goodwin L."/>
            <person name="Liolios K."/>
            <person name="Ovchinikova G."/>
            <person name="Ivanova N."/>
            <person name="Mavromatis K."/>
            <person name="Pati A."/>
            <person name="Chen A."/>
            <person name="Palaniappan K."/>
            <person name="Land M."/>
            <person name="Hauser L."/>
            <person name="Jeffries C.D."/>
            <person name="Detter J.C."/>
            <person name="Han C."/>
            <person name="Tapia R."/>
            <person name="Ngatchou-Djao O.D."/>
            <person name="Rohde M."/>
            <person name="Goker M."/>
            <person name="Spring S."/>
            <person name="Sikorski J."/>
            <person name="Woyke T."/>
            <person name="Bristow J."/>
            <person name="Eisen J.A."/>
            <person name="Markowitz V."/>
            <person name="Hugenholtz P."/>
            <person name="Klenk H.P."/>
            <person name="Kyrpides N.C."/>
        </authorList>
    </citation>
    <scope>NUCLEOTIDE SEQUENCE [LARGE SCALE GENOMIC DNA]</scope>
    <source>
        <strain evidence="4">ATCC 23168 / DSM 4126 / NBRC 15989 / NCIMB 1408 / VKM B-1430 / H-43</strain>
    </source>
</reference>
<dbReference type="KEGG" id="mtt:Ftrac_3147"/>
<dbReference type="RefSeq" id="WP_013455264.1">
    <property type="nucleotide sequence ID" value="NC_014759.1"/>
</dbReference>
<feature type="signal peptide" evidence="1">
    <location>
        <begin position="1"/>
        <end position="23"/>
    </location>
</feature>
<evidence type="ECO:0000259" key="2">
    <source>
        <dbReference type="Pfam" id="PF13568"/>
    </source>
</evidence>
<dbReference type="InterPro" id="IPR025665">
    <property type="entry name" value="Beta-barrel_OMP_2"/>
</dbReference>
<sequence>MKALTKAFFITFLLILSYSSSNAQILLGAKSGARYNWMNYEDFASEDYEKSPFFGWSAGITAAYKVKKRFLIQLDIMYSQSGKNVTGITDPVLSNHAKYHFLNTPIVYKVDFLQAIGGKTFKWYIGAGPNVNFWLGGNGRLSTVELLETSIDELEYRVIFEKIPASPEFEGLYINEYNKVQVGLIASAGIVLEPAPGQSLMIDFRYEWGHSNMSSSEGTFASVIAYRDNLNASIQGIQVSVAYVFDIINKGKKEKKLYYENK</sequence>
<gene>
    <name evidence="3" type="ordered locus">Ftrac_3147</name>
</gene>
<dbReference type="Pfam" id="PF13568">
    <property type="entry name" value="OMP_b-brl_2"/>
    <property type="match status" value="1"/>
</dbReference>
<keyword evidence="4" id="KW-1185">Reference proteome</keyword>
<organism evidence="3 4">
    <name type="scientific">Marivirga tractuosa (strain ATCC 23168 / DSM 4126 / NBRC 15989 / NCIMB 1408 / VKM B-1430 / H-43)</name>
    <name type="common">Microscilla tractuosa</name>
    <name type="synonym">Flexibacter tractuosus</name>
    <dbReference type="NCBI Taxonomy" id="643867"/>
    <lineage>
        <taxon>Bacteria</taxon>
        <taxon>Pseudomonadati</taxon>
        <taxon>Bacteroidota</taxon>
        <taxon>Cytophagia</taxon>
        <taxon>Cytophagales</taxon>
        <taxon>Marivirgaceae</taxon>
        <taxon>Marivirga</taxon>
    </lineage>
</organism>